<proteinExistence type="predicted"/>
<sequence>MGATIPARILSGSIDHVPFPTVVPCLGASLALREKARQRKKSFSSRPGSYSGASTEKEIAMHLAQQAYWSGSVPGVSISHKSSLQARRQSRVLDEVSHVPPSTRCLLKNFRKRNVALGSVSNDVPSTDSYNITIDDIFDYTTELYVGEGTFGDISIGNTITWPMPFVEPI</sequence>
<gene>
    <name evidence="1" type="ORF">IFM89_005965</name>
</gene>
<reference evidence="1 2" key="1">
    <citation type="submission" date="2020-10" db="EMBL/GenBank/DDBJ databases">
        <title>The Coptis chinensis genome and diversification of protoberbering-type alkaloids.</title>
        <authorList>
            <person name="Wang B."/>
            <person name="Shu S."/>
            <person name="Song C."/>
            <person name="Liu Y."/>
        </authorList>
    </citation>
    <scope>NUCLEOTIDE SEQUENCE [LARGE SCALE GENOMIC DNA]</scope>
    <source>
        <strain evidence="1">HL-2020</strain>
        <tissue evidence="1">Leaf</tissue>
    </source>
</reference>
<evidence type="ECO:0000313" key="1">
    <source>
        <dbReference type="EMBL" id="KAF9595897.1"/>
    </source>
</evidence>
<organism evidence="1 2">
    <name type="scientific">Coptis chinensis</name>
    <dbReference type="NCBI Taxonomy" id="261450"/>
    <lineage>
        <taxon>Eukaryota</taxon>
        <taxon>Viridiplantae</taxon>
        <taxon>Streptophyta</taxon>
        <taxon>Embryophyta</taxon>
        <taxon>Tracheophyta</taxon>
        <taxon>Spermatophyta</taxon>
        <taxon>Magnoliopsida</taxon>
        <taxon>Ranunculales</taxon>
        <taxon>Ranunculaceae</taxon>
        <taxon>Coptidoideae</taxon>
        <taxon>Coptis</taxon>
    </lineage>
</organism>
<name>A0A835LKJ8_9MAGN</name>
<comment type="caution">
    <text evidence="1">The sequence shown here is derived from an EMBL/GenBank/DDBJ whole genome shotgun (WGS) entry which is preliminary data.</text>
</comment>
<keyword evidence="2" id="KW-1185">Reference proteome</keyword>
<evidence type="ECO:0000313" key="2">
    <source>
        <dbReference type="Proteomes" id="UP000631114"/>
    </source>
</evidence>
<dbReference type="AlphaFoldDB" id="A0A835LKJ8"/>
<dbReference type="EMBL" id="JADFTS010000007">
    <property type="protein sequence ID" value="KAF9595897.1"/>
    <property type="molecule type" value="Genomic_DNA"/>
</dbReference>
<dbReference type="Proteomes" id="UP000631114">
    <property type="component" value="Unassembled WGS sequence"/>
</dbReference>
<protein>
    <submittedName>
        <fullName evidence="1">Uncharacterized protein</fullName>
    </submittedName>
</protein>
<accession>A0A835LKJ8</accession>
<dbReference type="OrthoDB" id="1746196at2759"/>